<dbReference type="Proteomes" id="UP000184267">
    <property type="component" value="Unassembled WGS sequence"/>
</dbReference>
<feature type="domain" description="N-acetyltransferase" evidence="1">
    <location>
        <begin position="101"/>
        <end position="229"/>
    </location>
</feature>
<dbReference type="OrthoDB" id="2744543at2759"/>
<dbReference type="STRING" id="154538.A0A1M2VRU5"/>
<dbReference type="GO" id="GO:0016747">
    <property type="term" value="F:acyltransferase activity, transferring groups other than amino-acyl groups"/>
    <property type="evidence" value="ECO:0007669"/>
    <property type="project" value="InterPro"/>
</dbReference>
<dbReference type="AlphaFoldDB" id="A0A1M2VRU5"/>
<dbReference type="Gene3D" id="3.40.630.30">
    <property type="match status" value="1"/>
</dbReference>
<accession>A0A1M2VRU5</accession>
<dbReference type="Pfam" id="PF00583">
    <property type="entry name" value="Acetyltransf_1"/>
    <property type="match status" value="1"/>
</dbReference>
<dbReference type="PROSITE" id="PS51186">
    <property type="entry name" value="GNAT"/>
    <property type="match status" value="1"/>
</dbReference>
<protein>
    <recommendedName>
        <fullName evidence="1">N-acetyltransferase domain-containing protein</fullName>
    </recommendedName>
</protein>
<gene>
    <name evidence="2" type="ORF">TRAPUB_13317</name>
</gene>
<keyword evidence="3" id="KW-1185">Reference proteome</keyword>
<dbReference type="EMBL" id="MNAD01000803">
    <property type="protein sequence ID" value="OJT10212.1"/>
    <property type="molecule type" value="Genomic_DNA"/>
</dbReference>
<sequence>MLAGAEKAGHGYRAQAFDIKPLRYVDVPKATRHCVDAFREDSETKYLADADTTPFWDQRQYVRQFAFLVDSVRLLQTFCINGGESLILMFVMLLHRHCIAPLFMALAPQEYKKVCEMTGILRNPMLIFHGIQRRNEIVEKVRELLKAAFGDNLEDMIEIHGLSTAPEKQGLGYASALMNVVGEMGDAQGRGVYAITTDAYKFYEAQGYTVLQEGFIGGDNPKWDGRPIGFRIVSSIPSTKDFL</sequence>
<dbReference type="InterPro" id="IPR016181">
    <property type="entry name" value="Acyl_CoA_acyltransferase"/>
</dbReference>
<proteinExistence type="predicted"/>
<evidence type="ECO:0000259" key="1">
    <source>
        <dbReference type="PROSITE" id="PS51186"/>
    </source>
</evidence>
<name>A0A1M2VRU5_TRAPU</name>
<evidence type="ECO:0000313" key="2">
    <source>
        <dbReference type="EMBL" id="OJT10212.1"/>
    </source>
</evidence>
<comment type="caution">
    <text evidence="2">The sequence shown here is derived from an EMBL/GenBank/DDBJ whole genome shotgun (WGS) entry which is preliminary data.</text>
</comment>
<evidence type="ECO:0000313" key="3">
    <source>
        <dbReference type="Proteomes" id="UP000184267"/>
    </source>
</evidence>
<dbReference type="SUPFAM" id="SSF55729">
    <property type="entry name" value="Acyl-CoA N-acyltransferases (Nat)"/>
    <property type="match status" value="1"/>
</dbReference>
<dbReference type="InterPro" id="IPR000182">
    <property type="entry name" value="GNAT_dom"/>
</dbReference>
<dbReference type="CDD" id="cd04301">
    <property type="entry name" value="NAT_SF"/>
    <property type="match status" value="1"/>
</dbReference>
<reference evidence="2 3" key="1">
    <citation type="submission" date="2016-10" db="EMBL/GenBank/DDBJ databases">
        <title>Genome sequence of the basidiomycete white-rot fungus Trametes pubescens.</title>
        <authorList>
            <person name="Makela M.R."/>
            <person name="Granchi Z."/>
            <person name="Peng M."/>
            <person name="De Vries R.P."/>
            <person name="Grigoriev I."/>
            <person name="Riley R."/>
            <person name="Hilden K."/>
        </authorList>
    </citation>
    <scope>NUCLEOTIDE SEQUENCE [LARGE SCALE GENOMIC DNA]</scope>
    <source>
        <strain evidence="2 3">FBCC735</strain>
    </source>
</reference>
<organism evidence="2 3">
    <name type="scientific">Trametes pubescens</name>
    <name type="common">White-rot fungus</name>
    <dbReference type="NCBI Taxonomy" id="154538"/>
    <lineage>
        <taxon>Eukaryota</taxon>
        <taxon>Fungi</taxon>
        <taxon>Dikarya</taxon>
        <taxon>Basidiomycota</taxon>
        <taxon>Agaricomycotina</taxon>
        <taxon>Agaricomycetes</taxon>
        <taxon>Polyporales</taxon>
        <taxon>Polyporaceae</taxon>
        <taxon>Trametes</taxon>
    </lineage>
</organism>